<keyword evidence="3" id="KW-1185">Reference proteome</keyword>
<dbReference type="SUPFAM" id="SSF109604">
    <property type="entry name" value="HD-domain/PDEase-like"/>
    <property type="match status" value="1"/>
</dbReference>
<dbReference type="RefSeq" id="WP_109321924.1">
    <property type="nucleotide sequence ID" value="NZ_CP029346.1"/>
</dbReference>
<proteinExistence type="predicted"/>
<evidence type="ECO:0000313" key="3">
    <source>
        <dbReference type="Proteomes" id="UP000245468"/>
    </source>
</evidence>
<dbReference type="Gene3D" id="1.10.3210.10">
    <property type="entry name" value="Hypothetical protein af1432"/>
    <property type="match status" value="1"/>
</dbReference>
<dbReference type="InterPro" id="IPR017670">
    <property type="entry name" value="Phosphonate_degrad-assoc"/>
</dbReference>
<dbReference type="KEGG" id="psez:HME7025_00272"/>
<dbReference type="PANTHER" id="PTHR40202:SF1">
    <property type="entry name" value="HD DOMAIN-CONTAINING PROTEIN"/>
    <property type="match status" value="1"/>
</dbReference>
<keyword evidence="2" id="KW-0223">Dioxygenase</keyword>
<organism evidence="2 3">
    <name type="scientific">Aquirufa nivalisilvae</name>
    <dbReference type="NCBI Taxonomy" id="2516557"/>
    <lineage>
        <taxon>Bacteria</taxon>
        <taxon>Pseudomonadati</taxon>
        <taxon>Bacteroidota</taxon>
        <taxon>Cytophagia</taxon>
        <taxon>Cytophagales</taxon>
        <taxon>Flectobacillaceae</taxon>
        <taxon>Aquirufa</taxon>
    </lineage>
</organism>
<protein>
    <submittedName>
        <fullName evidence="2">Gamma-butyrobetaine dioxygenase</fullName>
        <ecNumber evidence="2">1.14.11.1</ecNumber>
    </submittedName>
</protein>
<reference evidence="3" key="1">
    <citation type="submission" date="2018-05" db="EMBL/GenBank/DDBJ databases">
        <title>Pseudarcicella sp. HME7025 Genome sequencing and assembly.</title>
        <authorList>
            <person name="Kim H."/>
            <person name="Kang H."/>
            <person name="Joh K."/>
        </authorList>
    </citation>
    <scope>NUCLEOTIDE SEQUENCE [LARGE SCALE GENOMIC DNA]</scope>
    <source>
        <strain evidence="3">HME7025</strain>
    </source>
</reference>
<dbReference type="Pfam" id="PF01966">
    <property type="entry name" value="HD"/>
    <property type="match status" value="1"/>
</dbReference>
<keyword evidence="2" id="KW-0560">Oxidoreductase</keyword>
<evidence type="ECO:0000259" key="1">
    <source>
        <dbReference type="Pfam" id="PF01966"/>
    </source>
</evidence>
<dbReference type="AlphaFoldDB" id="A0A2S2DS01"/>
<sequence length="181" mass="20154">MKEITQKVQIMFAELGNSQYGGEAVSQLEHALQCAKLATDEGASTELIVASLLHDVGHLLHALPDDAPENGIDDMHENLAKDFLSRYFQDEVTEPVYLHVNAKRYLCTREAGYQALLSEPSLLSLQLQGGPMSEQECLGFEQNPHFHSAIQLRKYDDAAKIPDLQVLPLTHYLKLIEAIAL</sequence>
<dbReference type="InterPro" id="IPR006674">
    <property type="entry name" value="HD_domain"/>
</dbReference>
<dbReference type="EMBL" id="CP029346">
    <property type="protein sequence ID" value="AWL08155.1"/>
    <property type="molecule type" value="Genomic_DNA"/>
</dbReference>
<dbReference type="Proteomes" id="UP000245468">
    <property type="component" value="Chromosome"/>
</dbReference>
<dbReference type="NCBIfam" id="TIGR03276">
    <property type="entry name" value="Phn-HD"/>
    <property type="match status" value="1"/>
</dbReference>
<dbReference type="PANTHER" id="PTHR40202">
    <property type="match status" value="1"/>
</dbReference>
<gene>
    <name evidence="2" type="ORF">HME7025_00272</name>
</gene>
<dbReference type="GO" id="GO:0008336">
    <property type="term" value="F:gamma-butyrobetaine dioxygenase activity"/>
    <property type="evidence" value="ECO:0007669"/>
    <property type="project" value="UniProtKB-EC"/>
</dbReference>
<evidence type="ECO:0000313" key="2">
    <source>
        <dbReference type="EMBL" id="AWL08155.1"/>
    </source>
</evidence>
<feature type="domain" description="HD" evidence="1">
    <location>
        <begin position="29"/>
        <end position="97"/>
    </location>
</feature>
<accession>A0A2S2DS01</accession>
<dbReference type="OrthoDB" id="823268at2"/>
<dbReference type="EC" id="1.14.11.1" evidence="2"/>
<name>A0A2S2DS01_9BACT</name>
<dbReference type="InterPro" id="IPR052567">
    <property type="entry name" value="OP_Dioxygenase"/>
</dbReference>